<organism evidence="3 4">
    <name type="scientific">Monosiga brevicollis</name>
    <name type="common">Choanoflagellate</name>
    <dbReference type="NCBI Taxonomy" id="81824"/>
    <lineage>
        <taxon>Eukaryota</taxon>
        <taxon>Choanoflagellata</taxon>
        <taxon>Craspedida</taxon>
        <taxon>Salpingoecidae</taxon>
        <taxon>Monosiga</taxon>
    </lineage>
</organism>
<sequence>MASFTPLVVVLALVALSAAQVTTRAPVVTTTTTTRAPVVTTNNDRGDDDLDDFDNFQLAPFQDDVNANGKGFKLKARNSGYTLAAGFSSGFRLESVAGRCRCQVAVECTDEDNLTCLRAIPCESDDNSCVKFKKCDEDDDNDNDAKFKFFAVCNGRGGSELKKKDKKRIYKALSKVIRKCDRIDEPCRIAAGDRKDLNFDDSDPDDTGLEAYSVKVKVVSRSDKKDLKRCFDEVDPDVLEKKSCSIRLSPELLPGHLDNLDLDNLDLDNLDLDNEHNDHLNDFNLNNLNYLNLDNHHLDDNNDHDFDHHNFYHHDFYHDHHLDHHHINDNNYNDARLVPGDAVAIVFRCVRDGAELTFVYQSQLGAPFGICDDVLGYSAIFSPFVTPETNELICYYSEETQEPDCDATFGDDDENVHRICCCAADPSACPLSADDVEDDGDNGSDNGSDDGNDDGNDDGDDDGDDDGEN</sequence>
<dbReference type="PANTHER" id="PTHR35711">
    <property type="entry name" value="EXPRESSED PROTEIN"/>
    <property type="match status" value="1"/>
</dbReference>
<feature type="signal peptide" evidence="2">
    <location>
        <begin position="1"/>
        <end position="19"/>
    </location>
</feature>
<dbReference type="PANTHER" id="PTHR35711:SF1">
    <property type="entry name" value="ECTODERMAL, ISOFORM F"/>
    <property type="match status" value="1"/>
</dbReference>
<dbReference type="InParanoid" id="A9V1T5"/>
<dbReference type="RefSeq" id="XP_001746723.1">
    <property type="nucleotide sequence ID" value="XM_001746671.1"/>
</dbReference>
<dbReference type="AlphaFoldDB" id="A9V1T5"/>
<evidence type="ECO:0000313" key="3">
    <source>
        <dbReference type="EMBL" id="EDQ88619.1"/>
    </source>
</evidence>
<dbReference type="GeneID" id="5891957"/>
<evidence type="ECO:0000313" key="4">
    <source>
        <dbReference type="Proteomes" id="UP000001357"/>
    </source>
</evidence>
<dbReference type="Proteomes" id="UP000001357">
    <property type="component" value="Unassembled WGS sequence"/>
</dbReference>
<feature type="region of interest" description="Disordered" evidence="1">
    <location>
        <begin position="432"/>
        <end position="469"/>
    </location>
</feature>
<dbReference type="EMBL" id="CH991554">
    <property type="protein sequence ID" value="EDQ88619.1"/>
    <property type="molecule type" value="Genomic_DNA"/>
</dbReference>
<dbReference type="KEGG" id="mbr:MONBRDRAFT_26247"/>
<feature type="chain" id="PRO_5002742567" evidence="2">
    <location>
        <begin position="20"/>
        <end position="469"/>
    </location>
</feature>
<name>A9V1T5_MONBE</name>
<evidence type="ECO:0000256" key="1">
    <source>
        <dbReference type="SAM" id="MobiDB-lite"/>
    </source>
</evidence>
<keyword evidence="4" id="KW-1185">Reference proteome</keyword>
<gene>
    <name evidence="3" type="ORF">MONBRDRAFT_26247</name>
</gene>
<protein>
    <submittedName>
        <fullName evidence="3">Uncharacterized protein</fullName>
    </submittedName>
</protein>
<evidence type="ECO:0000256" key="2">
    <source>
        <dbReference type="SAM" id="SignalP"/>
    </source>
</evidence>
<reference evidence="3 4" key="1">
    <citation type="journal article" date="2008" name="Nature">
        <title>The genome of the choanoflagellate Monosiga brevicollis and the origin of metazoans.</title>
        <authorList>
            <consortium name="JGI Sequencing"/>
            <person name="King N."/>
            <person name="Westbrook M.J."/>
            <person name="Young S.L."/>
            <person name="Kuo A."/>
            <person name="Abedin M."/>
            <person name="Chapman J."/>
            <person name="Fairclough S."/>
            <person name="Hellsten U."/>
            <person name="Isogai Y."/>
            <person name="Letunic I."/>
            <person name="Marr M."/>
            <person name="Pincus D."/>
            <person name="Putnam N."/>
            <person name="Rokas A."/>
            <person name="Wright K.J."/>
            <person name="Zuzow R."/>
            <person name="Dirks W."/>
            <person name="Good M."/>
            <person name="Goodstein D."/>
            <person name="Lemons D."/>
            <person name="Li W."/>
            <person name="Lyons J.B."/>
            <person name="Morris A."/>
            <person name="Nichols S."/>
            <person name="Richter D.J."/>
            <person name="Salamov A."/>
            <person name="Bork P."/>
            <person name="Lim W.A."/>
            <person name="Manning G."/>
            <person name="Miller W.T."/>
            <person name="McGinnis W."/>
            <person name="Shapiro H."/>
            <person name="Tjian R."/>
            <person name="Grigoriev I.V."/>
            <person name="Rokhsar D."/>
        </authorList>
    </citation>
    <scope>NUCLEOTIDE SEQUENCE [LARGE SCALE GENOMIC DNA]</scope>
    <source>
        <strain evidence="4">MX1 / ATCC 50154</strain>
    </source>
</reference>
<accession>A9V1T5</accession>
<keyword evidence="2" id="KW-0732">Signal</keyword>
<proteinExistence type="predicted"/>
<feature type="compositionally biased region" description="Acidic residues" evidence="1">
    <location>
        <begin position="434"/>
        <end position="469"/>
    </location>
</feature>